<dbReference type="InterPro" id="IPR001757">
    <property type="entry name" value="P_typ_ATPase"/>
</dbReference>
<dbReference type="Proteomes" id="UP000029381">
    <property type="component" value="Unassembled WGS sequence"/>
</dbReference>
<feature type="transmembrane region" description="Helical" evidence="21">
    <location>
        <begin position="240"/>
        <end position="261"/>
    </location>
</feature>
<evidence type="ECO:0000256" key="3">
    <source>
        <dbReference type="ARBA" id="ARBA00012517"/>
    </source>
</evidence>
<evidence type="ECO:0000256" key="10">
    <source>
        <dbReference type="ARBA" id="ARBA00022796"/>
    </source>
</evidence>
<dbReference type="NCBIfam" id="TIGR01511">
    <property type="entry name" value="ATPase-IB1_Cu"/>
    <property type="match status" value="1"/>
</dbReference>
<dbReference type="FunFam" id="2.70.150.10:FF:000002">
    <property type="entry name" value="Copper-transporting ATPase 1, putative"/>
    <property type="match status" value="1"/>
</dbReference>
<keyword evidence="7 21" id="KW-0479">Metal-binding</keyword>
<evidence type="ECO:0000256" key="8">
    <source>
        <dbReference type="ARBA" id="ARBA00022737"/>
    </source>
</evidence>
<dbReference type="PANTHER" id="PTHR43520">
    <property type="entry name" value="ATP7, ISOFORM B"/>
    <property type="match status" value="1"/>
</dbReference>
<evidence type="ECO:0000256" key="2">
    <source>
        <dbReference type="ARBA" id="ARBA00006024"/>
    </source>
</evidence>
<dbReference type="PATRIC" id="fig|1302648.3.peg.1701"/>
<dbReference type="PRINTS" id="PR00943">
    <property type="entry name" value="CUATPASE"/>
</dbReference>
<dbReference type="InterPro" id="IPR023299">
    <property type="entry name" value="ATPase_P-typ_cyto_dom_N"/>
</dbReference>
<evidence type="ECO:0000256" key="17">
    <source>
        <dbReference type="ARBA" id="ARBA00023136"/>
    </source>
</evidence>
<dbReference type="FunFam" id="3.40.50.1000:FF:000031">
    <property type="entry name" value="Probable copper-transporting ATPase HMA5"/>
    <property type="match status" value="1"/>
</dbReference>
<dbReference type="RefSeq" id="WP_081931998.1">
    <property type="nucleotide sequence ID" value="NZ_JPVT01000186.1"/>
</dbReference>
<comment type="subcellular location">
    <subcellularLocation>
        <location evidence="1">Cell membrane</location>
        <topology evidence="1">Multi-pass membrane protein</topology>
    </subcellularLocation>
</comment>
<evidence type="ECO:0000256" key="1">
    <source>
        <dbReference type="ARBA" id="ARBA00004651"/>
    </source>
</evidence>
<dbReference type="InterPro" id="IPR006122">
    <property type="entry name" value="HMA_Cu_ion-bd"/>
</dbReference>
<dbReference type="GO" id="GO:0043682">
    <property type="term" value="F:P-type divalent copper transporter activity"/>
    <property type="evidence" value="ECO:0007669"/>
    <property type="project" value="TreeGrafter"/>
</dbReference>
<evidence type="ECO:0000256" key="9">
    <source>
        <dbReference type="ARBA" id="ARBA00022741"/>
    </source>
</evidence>
<evidence type="ECO:0000256" key="16">
    <source>
        <dbReference type="ARBA" id="ARBA00023065"/>
    </source>
</evidence>
<dbReference type="InterPro" id="IPR008250">
    <property type="entry name" value="ATPase_P-typ_transduc_dom_A_sf"/>
</dbReference>
<dbReference type="SFLD" id="SFLDF00027">
    <property type="entry name" value="p-type_atpase"/>
    <property type="match status" value="1"/>
</dbReference>
<dbReference type="FunFam" id="3.30.70.100:FF:000005">
    <property type="entry name" value="Copper-exporting P-type ATPase A"/>
    <property type="match status" value="2"/>
</dbReference>
<dbReference type="InterPro" id="IPR006121">
    <property type="entry name" value="HMA_dom"/>
</dbReference>
<proteinExistence type="inferred from homology"/>
<dbReference type="InterPro" id="IPR018303">
    <property type="entry name" value="ATPase_P-typ_P_site"/>
</dbReference>
<evidence type="ECO:0000256" key="6">
    <source>
        <dbReference type="ARBA" id="ARBA00022692"/>
    </source>
</evidence>
<evidence type="ECO:0000256" key="5">
    <source>
        <dbReference type="ARBA" id="ARBA00022448"/>
    </source>
</evidence>
<evidence type="ECO:0000256" key="4">
    <source>
        <dbReference type="ARBA" id="ARBA00015102"/>
    </source>
</evidence>
<dbReference type="InterPro" id="IPR017969">
    <property type="entry name" value="Heavy-metal-associated_CS"/>
</dbReference>
<dbReference type="GO" id="GO:0005886">
    <property type="term" value="C:plasma membrane"/>
    <property type="evidence" value="ECO:0007669"/>
    <property type="project" value="UniProtKB-SubCell"/>
</dbReference>
<evidence type="ECO:0000256" key="7">
    <source>
        <dbReference type="ARBA" id="ARBA00022723"/>
    </source>
</evidence>
<evidence type="ECO:0000256" key="20">
    <source>
        <dbReference type="ARBA" id="ARBA00049289"/>
    </source>
</evidence>
<sequence>MLKDTYNIEGMTCASCVQAVEKSVGKLNGVDDVSVNLATEKMDVSYDSTVLAGSDIEGAVEDAGYKALKNIASQTFEIEGMTCASCVQAIEKSVGKVDGIQEVSVNLATEKMDVSYDEDAVTTGNIIKAVQDAGYQATVESSSPTDATEDNDKKQKQMKNLWIRFIWSAIFTLPLLYIAMGPMLPFGGLPLPEFLDPMEHTITFAATQLALTLPVIYLGRSFYTVGFKSLFKGHPNMDSLIAIGTTAALLQGIVMTALLAMGRVQVDSGHPDLYFESAAVILTLITLGKYLEAVSKGKTSDAIKKLMGLAPKTARVVRNNEEVEISIDEVMTDDIVAVRPGDKIPVDGVLVEGSSAVDESMITGESIPIEKKTGDNVVGASINKNGSFRFKATKVGKDTTLSQIIKLVEDAQGSKAPIAKLADKVSGVFVPIVIGLAVLSGLAWFFLGQESWVFALTITISVLVIACPCALGLATPTAIMVGTGKGAENGVLIKSGDALEETQKVETIVFDKTGTITEGKPIATDIINYNGYEDEEVLALAAAAETGSEHPLGEAIVESAKNRDLDLQAVKDFQSIPGQGIQVTVDGKTILLGSKKLMMESHIAMLDAEEVSDRLANEGKTPMFIAADDRLIGIIAVADTIKENSTAAIDKLHDMGLQVAMITGDNTKTAQAIAKQVGIDRVFSEVLPEDKANEVQKLQNEGLHVAMVGDGINDAPALAQSDVGVAIGSGTDVAIESADIVLMRSDLMDVPTAVELSRATIKNIKQNLFWAFAYNTIGIPIAMGILHLFGGPLLNPMFAGAAMSLSSVSVLLNALRLKGFKPVKTKTTKSEPKEVKNAVA</sequence>
<feature type="transmembrane region" description="Helical" evidence="21">
    <location>
        <begin position="425"/>
        <end position="446"/>
    </location>
</feature>
<evidence type="ECO:0000256" key="21">
    <source>
        <dbReference type="RuleBase" id="RU362081"/>
    </source>
</evidence>
<dbReference type="NCBIfam" id="TIGR00003">
    <property type="entry name" value="copper ion binding protein"/>
    <property type="match status" value="2"/>
</dbReference>
<accession>A0A091BZ31</accession>
<dbReference type="SFLD" id="SFLDS00003">
    <property type="entry name" value="Haloacid_Dehalogenase"/>
    <property type="match status" value="1"/>
</dbReference>
<dbReference type="SUPFAM" id="SSF55008">
    <property type="entry name" value="HMA, heavy metal-associated domain"/>
    <property type="match status" value="2"/>
</dbReference>
<dbReference type="SUPFAM" id="SSF56784">
    <property type="entry name" value="HAD-like"/>
    <property type="match status" value="1"/>
</dbReference>
<feature type="transmembrane region" description="Helical" evidence="21">
    <location>
        <begin position="768"/>
        <end position="790"/>
    </location>
</feature>
<feature type="domain" description="HMA" evidence="22">
    <location>
        <begin position="2"/>
        <end position="68"/>
    </location>
</feature>
<dbReference type="PRINTS" id="PR00119">
    <property type="entry name" value="CATATPASE"/>
</dbReference>
<evidence type="ECO:0000259" key="22">
    <source>
        <dbReference type="PROSITE" id="PS50846"/>
    </source>
</evidence>
<feature type="transmembrane region" description="Helical" evidence="21">
    <location>
        <begin position="200"/>
        <end position="219"/>
    </location>
</feature>
<dbReference type="InterPro" id="IPR059000">
    <property type="entry name" value="ATPase_P-type_domA"/>
</dbReference>
<dbReference type="AlphaFoldDB" id="A0A091BZ31"/>
<dbReference type="PANTHER" id="PTHR43520:SF8">
    <property type="entry name" value="P-TYPE CU(+) TRANSPORTER"/>
    <property type="match status" value="1"/>
</dbReference>
<comment type="catalytic activity">
    <reaction evidence="20">
        <text>Cu(+)(in) + ATP + H2O = Cu(+)(out) + ADP + phosphate + H(+)</text>
        <dbReference type="Rhea" id="RHEA:25792"/>
        <dbReference type="ChEBI" id="CHEBI:15377"/>
        <dbReference type="ChEBI" id="CHEBI:15378"/>
        <dbReference type="ChEBI" id="CHEBI:30616"/>
        <dbReference type="ChEBI" id="CHEBI:43474"/>
        <dbReference type="ChEBI" id="CHEBI:49552"/>
        <dbReference type="ChEBI" id="CHEBI:456216"/>
        <dbReference type="EC" id="7.2.2.8"/>
    </reaction>
</comment>
<dbReference type="Gene3D" id="3.30.70.100">
    <property type="match status" value="2"/>
</dbReference>
<dbReference type="GO" id="GO:0005507">
    <property type="term" value="F:copper ion binding"/>
    <property type="evidence" value="ECO:0007669"/>
    <property type="project" value="InterPro"/>
</dbReference>
<dbReference type="GO" id="GO:0016887">
    <property type="term" value="F:ATP hydrolysis activity"/>
    <property type="evidence" value="ECO:0007669"/>
    <property type="project" value="InterPro"/>
</dbReference>
<reference evidence="23 24" key="1">
    <citation type="submission" date="2014-08" db="EMBL/GenBank/DDBJ databases">
        <title>Genome sequence of Tetragenococcus muriaticus.</title>
        <authorList>
            <person name="Chuea-nongthon C."/>
            <person name="Rodtong S."/>
            <person name="Yongsawatdigul J."/>
            <person name="Steele J.L."/>
            <person name="Liu X.-y."/>
            <person name="Speers J."/>
            <person name="Glasner J.D."/>
            <person name="Neeno-Eckwall E.C."/>
        </authorList>
    </citation>
    <scope>NUCLEOTIDE SEQUENCE [LARGE SCALE GENOMIC DNA]</scope>
    <source>
        <strain evidence="23 24">3MR10-3</strain>
    </source>
</reference>
<dbReference type="EMBL" id="JPVT01000186">
    <property type="protein sequence ID" value="KFN89954.1"/>
    <property type="molecule type" value="Genomic_DNA"/>
</dbReference>
<dbReference type="SUPFAM" id="SSF81653">
    <property type="entry name" value="Calcium ATPase, transduction domain A"/>
    <property type="match status" value="1"/>
</dbReference>
<keyword evidence="12" id="KW-0460">Magnesium</keyword>
<evidence type="ECO:0000256" key="14">
    <source>
        <dbReference type="ARBA" id="ARBA00022989"/>
    </source>
</evidence>
<dbReference type="PRINTS" id="PR00942">
    <property type="entry name" value="CUATPASEI"/>
</dbReference>
<dbReference type="CDD" id="cd02094">
    <property type="entry name" value="P-type_ATPase_Cu-like"/>
    <property type="match status" value="1"/>
</dbReference>
<keyword evidence="5" id="KW-0813">Transport</keyword>
<dbReference type="CDD" id="cd00371">
    <property type="entry name" value="HMA"/>
    <property type="match status" value="2"/>
</dbReference>
<dbReference type="Pfam" id="PF00702">
    <property type="entry name" value="Hydrolase"/>
    <property type="match status" value="1"/>
</dbReference>
<dbReference type="InterPro" id="IPR023214">
    <property type="entry name" value="HAD_sf"/>
</dbReference>
<keyword evidence="14 21" id="KW-1133">Transmembrane helix</keyword>
<gene>
    <name evidence="23" type="ORF">TMU3MR103_1739</name>
</gene>
<evidence type="ECO:0000256" key="11">
    <source>
        <dbReference type="ARBA" id="ARBA00022840"/>
    </source>
</evidence>
<protein>
    <recommendedName>
        <fullName evidence="4">Copper-exporting P-type ATPase</fullName>
        <ecNumber evidence="3">7.2.2.8</ecNumber>
    </recommendedName>
    <alternativeName>
        <fullName evidence="18">Copper-exporting P-type ATPase A</fullName>
    </alternativeName>
    <alternativeName>
        <fullName evidence="19">Cu(+)-exporting ATPase</fullName>
    </alternativeName>
</protein>
<dbReference type="InterPro" id="IPR036412">
    <property type="entry name" value="HAD-like_sf"/>
</dbReference>
<dbReference type="Pfam" id="PF00403">
    <property type="entry name" value="HMA"/>
    <property type="match status" value="2"/>
</dbReference>
<dbReference type="InterPro" id="IPR036163">
    <property type="entry name" value="HMA_dom_sf"/>
</dbReference>
<feature type="transmembrane region" description="Helical" evidence="21">
    <location>
        <begin position="452"/>
        <end position="475"/>
    </location>
</feature>
<dbReference type="Pfam" id="PF00122">
    <property type="entry name" value="E1-E2_ATPase"/>
    <property type="match status" value="1"/>
</dbReference>
<keyword evidence="6 21" id="KW-0812">Transmembrane</keyword>
<keyword evidence="8" id="KW-0677">Repeat</keyword>
<dbReference type="InterPro" id="IPR023298">
    <property type="entry name" value="ATPase_P-typ_TM_dom_sf"/>
</dbReference>
<comment type="similarity">
    <text evidence="2 21">Belongs to the cation transport ATPase (P-type) (TC 3.A.3) family. Type IB subfamily.</text>
</comment>
<feature type="transmembrane region" description="Helical" evidence="21">
    <location>
        <begin position="273"/>
        <end position="291"/>
    </location>
</feature>
<dbReference type="GO" id="GO:0005524">
    <property type="term" value="F:ATP binding"/>
    <property type="evidence" value="ECO:0007669"/>
    <property type="project" value="UniProtKB-UniRule"/>
</dbReference>
<organism evidence="23 24">
    <name type="scientific">Tetragenococcus muriaticus 3MR10-3</name>
    <dbReference type="NCBI Taxonomy" id="1302648"/>
    <lineage>
        <taxon>Bacteria</taxon>
        <taxon>Bacillati</taxon>
        <taxon>Bacillota</taxon>
        <taxon>Bacilli</taxon>
        <taxon>Lactobacillales</taxon>
        <taxon>Enterococcaceae</taxon>
        <taxon>Tetragenococcus</taxon>
    </lineage>
</organism>
<dbReference type="PROSITE" id="PS00154">
    <property type="entry name" value="ATPASE_E1_E2"/>
    <property type="match status" value="1"/>
</dbReference>
<feature type="domain" description="HMA" evidence="22">
    <location>
        <begin position="72"/>
        <end position="138"/>
    </location>
</feature>
<dbReference type="PROSITE" id="PS01047">
    <property type="entry name" value="HMA_1"/>
    <property type="match status" value="2"/>
</dbReference>
<name>A0A091BZ31_9ENTE</name>
<keyword evidence="15" id="KW-0186">Copper</keyword>
<dbReference type="Gene3D" id="3.40.1110.10">
    <property type="entry name" value="Calcium-transporting ATPase, cytoplasmic domain N"/>
    <property type="match status" value="1"/>
</dbReference>
<keyword evidence="24" id="KW-1185">Reference proteome</keyword>
<dbReference type="SFLD" id="SFLDG00002">
    <property type="entry name" value="C1.7:_P-type_atpase_like"/>
    <property type="match status" value="1"/>
</dbReference>
<dbReference type="GO" id="GO:0055070">
    <property type="term" value="P:copper ion homeostasis"/>
    <property type="evidence" value="ECO:0007669"/>
    <property type="project" value="TreeGrafter"/>
</dbReference>
<dbReference type="EC" id="7.2.2.8" evidence="3"/>
<comment type="caution">
    <text evidence="23">The sequence shown here is derived from an EMBL/GenBank/DDBJ whole genome shotgun (WGS) entry which is preliminary data.</text>
</comment>
<evidence type="ECO:0000256" key="15">
    <source>
        <dbReference type="ARBA" id="ARBA00023008"/>
    </source>
</evidence>
<evidence type="ECO:0000256" key="13">
    <source>
        <dbReference type="ARBA" id="ARBA00022967"/>
    </source>
</evidence>
<dbReference type="InterPro" id="IPR044492">
    <property type="entry name" value="P_typ_ATPase_HD_dom"/>
</dbReference>
<keyword evidence="10" id="KW-0187">Copper transport</keyword>
<evidence type="ECO:0000256" key="12">
    <source>
        <dbReference type="ARBA" id="ARBA00022842"/>
    </source>
</evidence>
<keyword evidence="23" id="KW-0378">Hydrolase</keyword>
<keyword evidence="9 21" id="KW-0547">Nucleotide-binding</keyword>
<dbReference type="InterPro" id="IPR027256">
    <property type="entry name" value="P-typ_ATPase_IB"/>
</dbReference>
<feature type="transmembrane region" description="Helical" evidence="21">
    <location>
        <begin position="796"/>
        <end position="815"/>
    </location>
</feature>
<dbReference type="GO" id="GO:0140581">
    <property type="term" value="F:P-type monovalent copper transporter activity"/>
    <property type="evidence" value="ECO:0007669"/>
    <property type="project" value="UniProtKB-EC"/>
</dbReference>
<evidence type="ECO:0000313" key="23">
    <source>
        <dbReference type="EMBL" id="KFN89954.1"/>
    </source>
</evidence>
<dbReference type="PROSITE" id="PS50846">
    <property type="entry name" value="HMA_2"/>
    <property type="match status" value="2"/>
</dbReference>
<keyword evidence="13" id="KW-1278">Translocase</keyword>
<dbReference type="SUPFAM" id="SSF81665">
    <property type="entry name" value="Calcium ATPase, transmembrane domain M"/>
    <property type="match status" value="1"/>
</dbReference>
<keyword evidence="11 21" id="KW-0067">ATP-binding</keyword>
<dbReference type="Gene3D" id="2.70.150.10">
    <property type="entry name" value="Calcium-transporting ATPase, cytoplasmic transduction domain A"/>
    <property type="match status" value="1"/>
</dbReference>
<dbReference type="NCBIfam" id="TIGR01525">
    <property type="entry name" value="ATPase-IB_hvy"/>
    <property type="match status" value="1"/>
</dbReference>
<dbReference type="Gene3D" id="3.40.50.1000">
    <property type="entry name" value="HAD superfamily/HAD-like"/>
    <property type="match status" value="1"/>
</dbReference>
<dbReference type="NCBIfam" id="TIGR01494">
    <property type="entry name" value="ATPase_P-type"/>
    <property type="match status" value="1"/>
</dbReference>
<evidence type="ECO:0000313" key="24">
    <source>
        <dbReference type="Proteomes" id="UP000029381"/>
    </source>
</evidence>
<evidence type="ECO:0000256" key="19">
    <source>
        <dbReference type="ARBA" id="ARBA00033239"/>
    </source>
</evidence>
<evidence type="ECO:0000256" key="18">
    <source>
        <dbReference type="ARBA" id="ARBA00029719"/>
    </source>
</evidence>
<feature type="transmembrane region" description="Helical" evidence="21">
    <location>
        <begin position="161"/>
        <end position="180"/>
    </location>
</feature>
<keyword evidence="17 21" id="KW-0472">Membrane</keyword>
<keyword evidence="16" id="KW-0406">Ion transport</keyword>
<keyword evidence="21" id="KW-1003">Cell membrane</keyword>